<feature type="domain" description="Amidohydrolase-related" evidence="1">
    <location>
        <begin position="54"/>
        <end position="401"/>
    </location>
</feature>
<evidence type="ECO:0000313" key="2">
    <source>
        <dbReference type="EMBL" id="QCI66737.1"/>
    </source>
</evidence>
<dbReference type="KEGG" id="pstg:E8M01_22345"/>
<dbReference type="SUPFAM" id="SSF51556">
    <property type="entry name" value="Metallo-dependent hydrolases"/>
    <property type="match status" value="1"/>
</dbReference>
<accession>A0A4D7BFW3</accession>
<reference evidence="2 3" key="1">
    <citation type="submission" date="2019-04" db="EMBL/GenBank/DDBJ databases">
        <title>Phreatobacter aquaticus sp. nov.</title>
        <authorList>
            <person name="Choi A."/>
        </authorList>
    </citation>
    <scope>NUCLEOTIDE SEQUENCE [LARGE SCALE GENOMIC DNA]</scope>
    <source>
        <strain evidence="2 3">KCTC 52518</strain>
    </source>
</reference>
<dbReference type="InterPro" id="IPR051781">
    <property type="entry name" value="Metallo-dep_Hydrolase"/>
</dbReference>
<dbReference type="InterPro" id="IPR057744">
    <property type="entry name" value="OTAase-like"/>
</dbReference>
<keyword evidence="2" id="KW-0378">Hydrolase</keyword>
<dbReference type="GO" id="GO:0016810">
    <property type="term" value="F:hydrolase activity, acting on carbon-nitrogen (but not peptide) bonds"/>
    <property type="evidence" value="ECO:0007669"/>
    <property type="project" value="InterPro"/>
</dbReference>
<dbReference type="PANTHER" id="PTHR43135:SF3">
    <property type="entry name" value="ALPHA-D-RIBOSE 1-METHYLPHOSPHONATE 5-TRIPHOSPHATE DIPHOSPHATASE"/>
    <property type="match status" value="1"/>
</dbReference>
<dbReference type="RefSeq" id="WP_136962177.1">
    <property type="nucleotide sequence ID" value="NZ_CP039690.1"/>
</dbReference>
<name>A0A4D7BFW3_9HYPH</name>
<dbReference type="Pfam" id="PF01979">
    <property type="entry name" value="Amidohydro_1"/>
    <property type="match status" value="1"/>
</dbReference>
<dbReference type="CDD" id="cd01299">
    <property type="entry name" value="Met_dep_hydrolase_A"/>
    <property type="match status" value="1"/>
</dbReference>
<dbReference type="InterPro" id="IPR032466">
    <property type="entry name" value="Metal_Hydrolase"/>
</dbReference>
<dbReference type="Gene3D" id="2.30.40.10">
    <property type="entry name" value="Urease, subunit C, domain 1"/>
    <property type="match status" value="1"/>
</dbReference>
<dbReference type="Gene3D" id="3.20.20.140">
    <property type="entry name" value="Metal-dependent hydrolases"/>
    <property type="match status" value="1"/>
</dbReference>
<evidence type="ECO:0000313" key="3">
    <source>
        <dbReference type="Proteomes" id="UP000298781"/>
    </source>
</evidence>
<dbReference type="AlphaFoldDB" id="A0A4D7BFW3"/>
<dbReference type="EMBL" id="CP039690">
    <property type="protein sequence ID" value="QCI66737.1"/>
    <property type="molecule type" value="Genomic_DNA"/>
</dbReference>
<dbReference type="InterPro" id="IPR011059">
    <property type="entry name" value="Metal-dep_hydrolase_composite"/>
</dbReference>
<sequence length="411" mass="43527">MASTLLTNARIVDGTAPERGDPVQVLIENDRIREVGKSIAPGKARVIDLGGRSLMPGLIDAHVHVVACLADLGRNAMLPDAVTTVRAFKLMGEMLGRGFTTVRDVGGADHGLVAAADDGYLPAPRLVISGKALSQTGGHCDFRGRYNDRTVEQTGFRLGQLGRICDGVDEVRRAAREEIKGGADFIKIMANGGVASPTDPIHFLGFSREEIMAIVEEANNAGTYVSAHLYTDAAIRRAVECGVHSLEHCNLIKPETAKLAAKAGAVAVPTLVTYDKLSSEGAKLGLPAASVAKVDDVRLAGLESLDIMRKAGLAMAYGSDLLGEMHRHQSEEFVIRGQVLPAHEVIGSATHVAAKLLRLDGKIGVVAADAYADLIVVDGDPLKDLSLLTRQGKHMPLIMKGGAFIKRSSLN</sequence>
<dbReference type="SUPFAM" id="SSF51338">
    <property type="entry name" value="Composite domain of metallo-dependent hydrolases"/>
    <property type="match status" value="1"/>
</dbReference>
<dbReference type="PANTHER" id="PTHR43135">
    <property type="entry name" value="ALPHA-D-RIBOSE 1-METHYLPHOSPHONATE 5-TRIPHOSPHATE DIPHOSPHATASE"/>
    <property type="match status" value="1"/>
</dbReference>
<evidence type="ECO:0000259" key="1">
    <source>
        <dbReference type="Pfam" id="PF01979"/>
    </source>
</evidence>
<dbReference type="OrthoDB" id="9782972at2"/>
<protein>
    <submittedName>
        <fullName evidence="2">Amidohydrolase family protein</fullName>
    </submittedName>
</protein>
<dbReference type="Proteomes" id="UP000298781">
    <property type="component" value="Chromosome"/>
</dbReference>
<proteinExistence type="predicted"/>
<organism evidence="2 3">
    <name type="scientific">Phreatobacter stygius</name>
    <dbReference type="NCBI Taxonomy" id="1940610"/>
    <lineage>
        <taxon>Bacteria</taxon>
        <taxon>Pseudomonadati</taxon>
        <taxon>Pseudomonadota</taxon>
        <taxon>Alphaproteobacteria</taxon>
        <taxon>Hyphomicrobiales</taxon>
        <taxon>Phreatobacteraceae</taxon>
        <taxon>Phreatobacter</taxon>
    </lineage>
</organism>
<gene>
    <name evidence="2" type="ORF">E8M01_22345</name>
</gene>
<dbReference type="InterPro" id="IPR006680">
    <property type="entry name" value="Amidohydro-rel"/>
</dbReference>
<keyword evidence="3" id="KW-1185">Reference proteome</keyword>